<keyword evidence="3" id="KW-1185">Reference proteome</keyword>
<keyword evidence="1" id="KW-0472">Membrane</keyword>
<dbReference type="Proteomes" id="UP000241462">
    <property type="component" value="Unassembled WGS sequence"/>
</dbReference>
<feature type="transmembrane region" description="Helical" evidence="1">
    <location>
        <begin position="103"/>
        <end position="124"/>
    </location>
</feature>
<dbReference type="AlphaFoldDB" id="A0A2T3AJ18"/>
<organism evidence="2 3">
    <name type="scientific">Coniella lustricola</name>
    <dbReference type="NCBI Taxonomy" id="2025994"/>
    <lineage>
        <taxon>Eukaryota</taxon>
        <taxon>Fungi</taxon>
        <taxon>Dikarya</taxon>
        <taxon>Ascomycota</taxon>
        <taxon>Pezizomycotina</taxon>
        <taxon>Sordariomycetes</taxon>
        <taxon>Sordariomycetidae</taxon>
        <taxon>Diaporthales</taxon>
        <taxon>Schizoparmaceae</taxon>
        <taxon>Coniella</taxon>
    </lineage>
</organism>
<evidence type="ECO:0000313" key="3">
    <source>
        <dbReference type="Proteomes" id="UP000241462"/>
    </source>
</evidence>
<proteinExistence type="predicted"/>
<evidence type="ECO:0000313" key="2">
    <source>
        <dbReference type="EMBL" id="PSS00545.1"/>
    </source>
</evidence>
<gene>
    <name evidence="2" type="ORF">BD289DRAFT_28658</name>
</gene>
<name>A0A2T3AJ18_9PEZI</name>
<reference evidence="2 3" key="1">
    <citation type="journal article" date="2018" name="Mycol. Prog.">
        <title>Coniella lustricola, a new species from submerged detritus.</title>
        <authorList>
            <person name="Raudabaugh D.B."/>
            <person name="Iturriaga T."/>
            <person name="Carver A."/>
            <person name="Mondo S."/>
            <person name="Pangilinan J."/>
            <person name="Lipzen A."/>
            <person name="He G."/>
            <person name="Amirebrahimi M."/>
            <person name="Grigoriev I.V."/>
            <person name="Miller A.N."/>
        </authorList>
    </citation>
    <scope>NUCLEOTIDE SEQUENCE [LARGE SCALE GENOMIC DNA]</scope>
    <source>
        <strain evidence="2 3">B22-T-1</strain>
    </source>
</reference>
<dbReference type="InParanoid" id="A0A2T3AJ18"/>
<accession>A0A2T3AJ18</accession>
<keyword evidence="1" id="KW-1133">Transmembrane helix</keyword>
<keyword evidence="1" id="KW-0812">Transmembrane</keyword>
<evidence type="ECO:0000256" key="1">
    <source>
        <dbReference type="SAM" id="Phobius"/>
    </source>
</evidence>
<dbReference type="EMBL" id="KZ678383">
    <property type="protein sequence ID" value="PSS00545.1"/>
    <property type="molecule type" value="Genomic_DNA"/>
</dbReference>
<sequence length="128" mass="14151">MIYRLGQTGCCCDHLQNTGEAKITSWLRVELNNEISVVNGPFSVLFNHFSFFFLFFFTPGLSSYTLTYSAWSISRFGSVEPSLSCSCQALQNTMLSTWEQGGRSISCCALLGLALPSPSLLLAARKME</sequence>
<protein>
    <submittedName>
        <fullName evidence="2">Uncharacterized protein</fullName>
    </submittedName>
</protein>